<dbReference type="AlphaFoldDB" id="A0A5B6V887"/>
<name>A0A5B6V887_9ROSI</name>
<dbReference type="Proteomes" id="UP000325315">
    <property type="component" value="Unassembled WGS sequence"/>
</dbReference>
<dbReference type="PANTHER" id="PTHR32108">
    <property type="entry name" value="DNA-DIRECTED RNA POLYMERASE SUBUNIT ALPHA"/>
    <property type="match status" value="1"/>
</dbReference>
<reference evidence="2" key="1">
    <citation type="journal article" date="2019" name="Plant Biotechnol. J.">
        <title>Genome sequencing of the Australian wild diploid species Gossypium australe highlights disease resistance and delayed gland morphogenesis.</title>
        <authorList>
            <person name="Cai Y."/>
            <person name="Cai X."/>
            <person name="Wang Q."/>
            <person name="Wang P."/>
            <person name="Zhang Y."/>
            <person name="Cai C."/>
            <person name="Xu Y."/>
            <person name="Wang K."/>
            <person name="Zhou Z."/>
            <person name="Wang C."/>
            <person name="Geng S."/>
            <person name="Li B."/>
            <person name="Dong Q."/>
            <person name="Hou Y."/>
            <person name="Wang H."/>
            <person name="Ai P."/>
            <person name="Liu Z."/>
            <person name="Yi F."/>
            <person name="Sun M."/>
            <person name="An G."/>
            <person name="Cheng J."/>
            <person name="Zhang Y."/>
            <person name="Shi Q."/>
            <person name="Xie Y."/>
            <person name="Shi X."/>
            <person name="Chang Y."/>
            <person name="Huang F."/>
            <person name="Chen Y."/>
            <person name="Hong S."/>
            <person name="Mi L."/>
            <person name="Sun Q."/>
            <person name="Zhang L."/>
            <person name="Zhou B."/>
            <person name="Peng R."/>
            <person name="Zhang X."/>
            <person name="Liu F."/>
        </authorList>
    </citation>
    <scope>NUCLEOTIDE SEQUENCE [LARGE SCALE GENOMIC DNA]</scope>
    <source>
        <strain evidence="2">cv. PA1801</strain>
    </source>
</reference>
<sequence>MDNKEIKFCEGVKEEGSICASESTKVSKVNNPVVIISRPKNNEAGNYNCNVTILGKEKSASASKEDQDVDFYTRSGRCYDLINA</sequence>
<organism evidence="1 2">
    <name type="scientific">Gossypium australe</name>
    <dbReference type="NCBI Taxonomy" id="47621"/>
    <lineage>
        <taxon>Eukaryota</taxon>
        <taxon>Viridiplantae</taxon>
        <taxon>Streptophyta</taxon>
        <taxon>Embryophyta</taxon>
        <taxon>Tracheophyta</taxon>
        <taxon>Spermatophyta</taxon>
        <taxon>Magnoliopsida</taxon>
        <taxon>eudicotyledons</taxon>
        <taxon>Gunneridae</taxon>
        <taxon>Pentapetalae</taxon>
        <taxon>rosids</taxon>
        <taxon>malvids</taxon>
        <taxon>Malvales</taxon>
        <taxon>Malvaceae</taxon>
        <taxon>Malvoideae</taxon>
        <taxon>Gossypium</taxon>
    </lineage>
</organism>
<protein>
    <submittedName>
        <fullName evidence="1">Uncharacterized protein</fullName>
    </submittedName>
</protein>
<evidence type="ECO:0000313" key="1">
    <source>
        <dbReference type="EMBL" id="KAA3465382.1"/>
    </source>
</evidence>
<proteinExistence type="predicted"/>
<accession>A0A5B6V887</accession>
<keyword evidence="2" id="KW-1185">Reference proteome</keyword>
<dbReference type="EMBL" id="SMMG02000007">
    <property type="protein sequence ID" value="KAA3465382.1"/>
    <property type="molecule type" value="Genomic_DNA"/>
</dbReference>
<dbReference type="OrthoDB" id="10497261at2759"/>
<gene>
    <name evidence="1" type="ORF">EPI10_000558</name>
</gene>
<evidence type="ECO:0000313" key="2">
    <source>
        <dbReference type="Proteomes" id="UP000325315"/>
    </source>
</evidence>
<dbReference type="PANTHER" id="PTHR32108:SF5">
    <property type="entry name" value="DYNACTIN SUBUNIT 1-LIKE"/>
    <property type="match status" value="1"/>
</dbReference>
<comment type="caution">
    <text evidence="1">The sequence shown here is derived from an EMBL/GenBank/DDBJ whole genome shotgun (WGS) entry which is preliminary data.</text>
</comment>